<reference evidence="3 4" key="1">
    <citation type="submission" date="2020-03" db="EMBL/GenBank/DDBJ databases">
        <title>Dissostichus mawsoni Genome sequencing and assembly.</title>
        <authorList>
            <person name="Park H."/>
        </authorList>
    </citation>
    <scope>NUCLEOTIDE SEQUENCE [LARGE SCALE GENOMIC DNA]</scope>
    <source>
        <strain evidence="3">DM0001</strain>
        <tissue evidence="3">Muscle</tissue>
    </source>
</reference>
<feature type="transmembrane region" description="Helical" evidence="2">
    <location>
        <begin position="357"/>
        <end position="374"/>
    </location>
</feature>
<proteinExistence type="predicted"/>
<feature type="region of interest" description="Disordered" evidence="1">
    <location>
        <begin position="251"/>
        <end position="278"/>
    </location>
</feature>
<protein>
    <submittedName>
        <fullName evidence="3">Uncharacterized protein</fullName>
    </submittedName>
</protein>
<sequence>MEELCSVSDWNLTWYTSRPDLTKCFQHTVLVWFPCVYLWTCFSSLPVVPAASPTPRGHPAVQTLLQQDDPASVAAPDTYSGLFWLLEMFYVLVKKNEEIHNHLLILMGPLIRSLTLVLAVVIIQVERIKAMRSSVLLFLFWTLLVLCSLVPLKVDIEQIIEQGFSSDAVRFVAFFICFSLQLIELILSCFSDHQPLSEKHTYIQAADLWPLQDQNSSIEIMTDLEKFCTQNCKQLQYDTLHLGRSHWPMTAWEGGRQRGKPKEGTRAGRLTRRDGETPVRQAVELREEPANSGLSWSRRSGSDLPTEKTQLLRRSRKGEGNCIFLMQAMGRRFGMYFLRGTLLLLGFMRDRDCHGKGFLYAALLFLLSCLHGPARQQCTMGEIINLVSADTQKLILCSLFQQHLDHSNEITLCFYFLWQLLGCLLSGYYCHYSGLSLNGFIAKMRSRLQV</sequence>
<feature type="compositionally biased region" description="Basic and acidic residues" evidence="1">
    <location>
        <begin position="260"/>
        <end position="278"/>
    </location>
</feature>
<keyword evidence="2" id="KW-0812">Transmembrane</keyword>
<feature type="transmembrane region" description="Helical" evidence="2">
    <location>
        <begin position="135"/>
        <end position="152"/>
    </location>
</feature>
<dbReference type="AlphaFoldDB" id="A0A7J5Y8E5"/>
<keyword evidence="2" id="KW-0472">Membrane</keyword>
<organism evidence="3 4">
    <name type="scientific">Dissostichus mawsoni</name>
    <name type="common">Antarctic cod</name>
    <dbReference type="NCBI Taxonomy" id="36200"/>
    <lineage>
        <taxon>Eukaryota</taxon>
        <taxon>Metazoa</taxon>
        <taxon>Chordata</taxon>
        <taxon>Craniata</taxon>
        <taxon>Vertebrata</taxon>
        <taxon>Euteleostomi</taxon>
        <taxon>Actinopterygii</taxon>
        <taxon>Neopterygii</taxon>
        <taxon>Teleostei</taxon>
        <taxon>Neoteleostei</taxon>
        <taxon>Acanthomorphata</taxon>
        <taxon>Eupercaria</taxon>
        <taxon>Perciformes</taxon>
        <taxon>Notothenioidei</taxon>
        <taxon>Nototheniidae</taxon>
        <taxon>Dissostichus</taxon>
    </lineage>
</organism>
<keyword evidence="2" id="KW-1133">Transmembrane helix</keyword>
<dbReference type="Proteomes" id="UP000518266">
    <property type="component" value="Unassembled WGS sequence"/>
</dbReference>
<evidence type="ECO:0000256" key="2">
    <source>
        <dbReference type="SAM" id="Phobius"/>
    </source>
</evidence>
<feature type="transmembrane region" description="Helical" evidence="2">
    <location>
        <begin position="103"/>
        <end position="123"/>
    </location>
</feature>
<name>A0A7J5Y8E5_DISMA</name>
<evidence type="ECO:0000313" key="3">
    <source>
        <dbReference type="EMBL" id="KAF3845736.1"/>
    </source>
</evidence>
<evidence type="ECO:0000256" key="1">
    <source>
        <dbReference type="SAM" id="MobiDB-lite"/>
    </source>
</evidence>
<accession>A0A7J5Y8E5</accession>
<keyword evidence="4" id="KW-1185">Reference proteome</keyword>
<dbReference type="EMBL" id="JAAKFY010000014">
    <property type="protein sequence ID" value="KAF3845736.1"/>
    <property type="molecule type" value="Genomic_DNA"/>
</dbReference>
<feature type="transmembrane region" description="Helical" evidence="2">
    <location>
        <begin position="172"/>
        <end position="190"/>
    </location>
</feature>
<gene>
    <name evidence="3" type="ORF">F7725_002814</name>
</gene>
<comment type="caution">
    <text evidence="3">The sequence shown here is derived from an EMBL/GenBank/DDBJ whole genome shotgun (WGS) entry which is preliminary data.</text>
</comment>
<dbReference type="OrthoDB" id="8941168at2759"/>
<evidence type="ECO:0000313" key="4">
    <source>
        <dbReference type="Proteomes" id="UP000518266"/>
    </source>
</evidence>